<evidence type="ECO:0000256" key="6">
    <source>
        <dbReference type="ARBA" id="ARBA00023004"/>
    </source>
</evidence>
<evidence type="ECO:0000256" key="10">
    <source>
        <dbReference type="PROSITE-ProRule" id="PRU00433"/>
    </source>
</evidence>
<evidence type="ECO:0000256" key="4">
    <source>
        <dbReference type="ARBA" id="ARBA00022729"/>
    </source>
</evidence>
<dbReference type="GO" id="GO:0070971">
    <property type="term" value="C:endoplasmic reticulum exit site"/>
    <property type="evidence" value="ECO:0007669"/>
    <property type="project" value="TreeGrafter"/>
</dbReference>
<keyword evidence="16" id="KW-1185">Reference proteome</keyword>
<feature type="compositionally biased region" description="Polar residues" evidence="12">
    <location>
        <begin position="538"/>
        <end position="580"/>
    </location>
</feature>
<dbReference type="EMBL" id="JAAWVO010010797">
    <property type="protein sequence ID" value="MBN3313173.1"/>
    <property type="molecule type" value="Genomic_DNA"/>
</dbReference>
<feature type="compositionally biased region" description="Basic and acidic residues" evidence="12">
    <location>
        <begin position="410"/>
        <end position="420"/>
    </location>
</feature>
<feature type="non-terminal residue" evidence="15">
    <location>
        <position position="1"/>
    </location>
</feature>
<dbReference type="GO" id="GO:0009055">
    <property type="term" value="F:electron transfer activity"/>
    <property type="evidence" value="ECO:0007669"/>
    <property type="project" value="InterPro"/>
</dbReference>
<keyword evidence="10" id="KW-0349">Heme</keyword>
<feature type="compositionally biased region" description="Polar residues" evidence="12">
    <location>
        <begin position="231"/>
        <end position="241"/>
    </location>
</feature>
<dbReference type="GO" id="GO:0035459">
    <property type="term" value="P:vesicle cargo loading"/>
    <property type="evidence" value="ECO:0007669"/>
    <property type="project" value="TreeGrafter"/>
</dbReference>
<evidence type="ECO:0000256" key="11">
    <source>
        <dbReference type="SAM" id="Coils"/>
    </source>
</evidence>
<evidence type="ECO:0000259" key="13">
    <source>
        <dbReference type="PROSITE" id="PS50002"/>
    </source>
</evidence>
<dbReference type="Gene3D" id="2.30.30.40">
    <property type="entry name" value="SH3 Domains"/>
    <property type="match status" value="1"/>
</dbReference>
<dbReference type="Proteomes" id="UP000736164">
    <property type="component" value="Unassembled WGS sequence"/>
</dbReference>
<protein>
    <submittedName>
        <fullName evidence="15">CTGE5 factor</fullName>
    </submittedName>
</protein>
<dbReference type="InterPro" id="IPR001452">
    <property type="entry name" value="SH3_domain"/>
</dbReference>
<dbReference type="PANTHER" id="PTHR23158:SF38">
    <property type="entry name" value="MELANOMA INHIBITORY ACTIVITY PROTEIN 2"/>
    <property type="match status" value="1"/>
</dbReference>
<dbReference type="PROSITE" id="PS50002">
    <property type="entry name" value="SH3"/>
    <property type="match status" value="1"/>
</dbReference>
<dbReference type="Pfam" id="PF07653">
    <property type="entry name" value="SH3_2"/>
    <property type="match status" value="1"/>
</dbReference>
<feature type="region of interest" description="Disordered" evidence="12">
    <location>
        <begin position="1505"/>
        <end position="1529"/>
    </location>
</feature>
<feature type="compositionally biased region" description="Polar residues" evidence="12">
    <location>
        <begin position="282"/>
        <end position="292"/>
    </location>
</feature>
<sequence length="1559" mass="174429">SISRVQAIRNYMNPDCRFLNFRSGDVIFVYHKLSGKRDDLWAGTIGKRFGYFPKDAVEVEETYATKEVQVPTKEHDFFCLDGNGAFIESDSSHWDSEEHQEETAKDETESPEASGSGRGSVTEFKNSEGIAKGQENGPAVPHTTDRSEEPKTVERGGSYWLGSGITGWLGIRGQEDDVSQEEKEEQYSFRSRKIALDLKDNDLDGNKLETVAEAKKSDAPEKQGDKVTLQDRGQSPATSNKRVIAETETIKEEDAQARSWLSFGVRDLLSSGQKNSDKEALQRTSEQSSQMSELKAEMKESNAVPDVVITKDEEHKKEENTGEESLAKFSDEDKEHILSKEEPIISGAINISGLNQNSQEEKNRLKEEEPSAVQLDVESVMEHDVIKNQIEKSDIVQDITENVSDLQGDSEAKVRIEETSATRTTSVPVDTEGQTLQVDEARSTSLPEDPVGQKLQVDEAHTTSEPEDTEGQNLQVDEACTTSVPVDTEGQKLQVDEARTTSVPVDTEGQTLQVDEARTTSVAADTKGQKLQVDETRTTSVPVDTEGQTLQVDEARTTSVPVDTEGQTLQVDEARTTSVAADTKGQKLQVDEARTTSVPEDNDSQKLQVDEVHTTSVPEDNDNKANEEKQKAEVPTQAHSGDITADPLIEMGDSVPSPNVQRTEDGIEIQSEQGKVLNDVLPLVQPAPKGLDDKNLDCSLPIHSREGLEKTGEVIHKPSHVERPWILDQRAQDGKLHREDSKLTFEGEALSDLKDTLSAYSNQEGMDRSHTKMNKDEEIHAIASEEKDMTHSGAKSKNIHWDETSKNTNSTETSKDNEVLIPEQRTEGTEASLSMKDQEVVHESSIQSSKHLRHEAELQDVPHCAVQTTKDAKVFKEFKKIQAYMTTQDIQYLLDVQVNTWRADSSGLSPHPHASCPFLSLKYKKRRKCIQDKHTGIAFTVAARTYYRLAVERVKDAVSSLPEDMRPGPDLYGLPWEAVVLTAFLGGITVLMFFCRSCHSIKSRLYVGKERKLGEKVAELLEEKCKVLETLSECKRKYENLETTLKNGGLSEQATEKENLQVMSKKLEQSNAELKDEIERLKQDLDSQKATRSQQGELLAGMQLSLKSLEEEARDVKSQMEQAQTTLKVYDINSERLKKNIQTALEENSHLHESESQLAQEAEGWEERLSELAEELKMCESSRRDMQADSSNKEEQIKTLTDCLLKMKDWDSELEEEANEGEEDGTSTTENGDLGTALKQKVQKLIYAARMNADLKSMEEEKNRVFARLADEVKTKEDLRDRIGKLQTEKSSLQVESAKYTGETQKLQQKLQIMTEMYQENELKLHRKLTVEEKERLQKEQKLTKADEKISLAAEELNTYRQRAKDLEEELERTYQAYKNQISSHEKKAHDNWLAARAADRDLADIKRENSHLRQKLTDAQFRLELVEKDPYALDVPGRPLFRGERSPFGPSPLGRPSSETRAFLSPPTLLDGPARLSPQFPGGPGGRASRGPPVLSEGLDCDRILENHGSHSDSGSLSPTWERDRRVQVPPPGTVMVICVDTLWIISGIGHSSSGFGG</sequence>
<evidence type="ECO:0000256" key="12">
    <source>
        <dbReference type="SAM" id="MobiDB-lite"/>
    </source>
</evidence>
<feature type="compositionally biased region" description="Basic and acidic residues" evidence="12">
    <location>
        <begin position="90"/>
        <end position="108"/>
    </location>
</feature>
<evidence type="ECO:0000256" key="8">
    <source>
        <dbReference type="ARBA" id="ARBA00023180"/>
    </source>
</evidence>
<dbReference type="InterPro" id="IPR051500">
    <property type="entry name" value="cTAGE_MIA/OTOR"/>
</dbReference>
<dbReference type="PROSITE" id="PS51007">
    <property type="entry name" value="CYTC"/>
    <property type="match status" value="1"/>
</dbReference>
<evidence type="ECO:0000256" key="1">
    <source>
        <dbReference type="ARBA" id="ARBA00004389"/>
    </source>
</evidence>
<keyword evidence="6 10" id="KW-0408">Iron</keyword>
<feature type="region of interest" description="Disordered" evidence="12">
    <location>
        <begin position="787"/>
        <end position="817"/>
    </location>
</feature>
<dbReference type="SMART" id="SM00326">
    <property type="entry name" value="SH3"/>
    <property type="match status" value="1"/>
</dbReference>
<evidence type="ECO:0000256" key="9">
    <source>
        <dbReference type="PROSITE-ProRule" id="PRU00192"/>
    </source>
</evidence>
<feature type="compositionally biased region" description="Acidic residues" evidence="12">
    <location>
        <begin position="1213"/>
        <end position="1225"/>
    </location>
</feature>
<feature type="region of interest" description="Disordered" evidence="12">
    <location>
        <begin position="199"/>
        <end position="250"/>
    </location>
</feature>
<feature type="region of interest" description="Disordered" evidence="12">
    <location>
        <begin position="1213"/>
        <end position="1235"/>
    </location>
</feature>
<dbReference type="GO" id="GO:0020037">
    <property type="term" value="F:heme binding"/>
    <property type="evidence" value="ECO:0007669"/>
    <property type="project" value="InterPro"/>
</dbReference>
<feature type="compositionally biased region" description="Polar residues" evidence="12">
    <location>
        <begin position="471"/>
        <end position="485"/>
    </location>
</feature>
<dbReference type="GO" id="GO:0009306">
    <property type="term" value="P:protein secretion"/>
    <property type="evidence" value="ECO:0007669"/>
    <property type="project" value="TreeGrafter"/>
</dbReference>
<evidence type="ECO:0000256" key="5">
    <source>
        <dbReference type="ARBA" id="ARBA00022824"/>
    </source>
</evidence>
<dbReference type="InterPro" id="IPR036028">
    <property type="entry name" value="SH3-like_dom_sf"/>
</dbReference>
<keyword evidence="8" id="KW-0325">Glycoprotein</keyword>
<proteinExistence type="predicted"/>
<keyword evidence="3 10" id="KW-0479">Metal-binding</keyword>
<dbReference type="GO" id="GO:0006888">
    <property type="term" value="P:endoplasmic reticulum to Golgi vesicle-mediated transport"/>
    <property type="evidence" value="ECO:0007669"/>
    <property type="project" value="TreeGrafter"/>
</dbReference>
<keyword evidence="2 9" id="KW-0728">SH3 domain</keyword>
<feature type="region of interest" description="Disordered" evidence="12">
    <location>
        <begin position="271"/>
        <end position="333"/>
    </location>
</feature>
<feature type="region of interest" description="Disordered" evidence="12">
    <location>
        <begin position="169"/>
        <end position="188"/>
    </location>
</feature>
<feature type="compositionally biased region" description="Basic and acidic residues" evidence="12">
    <location>
        <begin position="143"/>
        <end position="154"/>
    </location>
</feature>
<name>A0A8J7T7R7_ATRSP</name>
<comment type="caution">
    <text evidence="15">The sequence shown here is derived from an EMBL/GenBank/DDBJ whole genome shotgun (WGS) entry which is preliminary data.</text>
</comment>
<accession>A0A8J7T7R7</accession>
<feature type="domain" description="Cytochrome c" evidence="14">
    <location>
        <begin position="963"/>
        <end position="1089"/>
    </location>
</feature>
<feature type="compositionally biased region" description="Basic and acidic residues" evidence="12">
    <location>
        <begin position="621"/>
        <end position="632"/>
    </location>
</feature>
<dbReference type="PANTHER" id="PTHR23158">
    <property type="entry name" value="MELANOMA INHIBITORY ACTIVITY-RELATED"/>
    <property type="match status" value="1"/>
</dbReference>
<keyword evidence="7 11" id="KW-0175">Coiled coil</keyword>
<evidence type="ECO:0000259" key="14">
    <source>
        <dbReference type="PROSITE" id="PS51007"/>
    </source>
</evidence>
<feature type="compositionally biased region" description="Polar residues" evidence="12">
    <location>
        <begin position="500"/>
        <end position="523"/>
    </location>
</feature>
<reference evidence="15" key="1">
    <citation type="journal article" date="2021" name="Cell">
        <title>Tracing the genetic footprints of vertebrate landing in non-teleost ray-finned fishes.</title>
        <authorList>
            <person name="Bi X."/>
            <person name="Wang K."/>
            <person name="Yang L."/>
            <person name="Pan H."/>
            <person name="Jiang H."/>
            <person name="Wei Q."/>
            <person name="Fang M."/>
            <person name="Yu H."/>
            <person name="Zhu C."/>
            <person name="Cai Y."/>
            <person name="He Y."/>
            <person name="Gan X."/>
            <person name="Zeng H."/>
            <person name="Yu D."/>
            <person name="Zhu Y."/>
            <person name="Jiang H."/>
            <person name="Qiu Q."/>
            <person name="Yang H."/>
            <person name="Zhang Y.E."/>
            <person name="Wang W."/>
            <person name="Zhu M."/>
            <person name="He S."/>
            <person name="Zhang G."/>
        </authorList>
    </citation>
    <scope>NUCLEOTIDE SEQUENCE</scope>
    <source>
        <strain evidence="15">Allg_001</strain>
    </source>
</reference>
<feature type="domain" description="SH3" evidence="13">
    <location>
        <begin position="1"/>
        <end position="62"/>
    </location>
</feature>
<evidence type="ECO:0000256" key="7">
    <source>
        <dbReference type="ARBA" id="ARBA00023054"/>
    </source>
</evidence>
<dbReference type="InterPro" id="IPR009056">
    <property type="entry name" value="Cyt_c-like_dom"/>
</dbReference>
<evidence type="ECO:0000256" key="2">
    <source>
        <dbReference type="ARBA" id="ARBA00022443"/>
    </source>
</evidence>
<organism evidence="15 16">
    <name type="scientific">Atractosteus spatula</name>
    <name type="common">Alligator gar</name>
    <name type="synonym">Lepisosteus spatula</name>
    <dbReference type="NCBI Taxonomy" id="7917"/>
    <lineage>
        <taxon>Eukaryota</taxon>
        <taxon>Metazoa</taxon>
        <taxon>Chordata</taxon>
        <taxon>Craniata</taxon>
        <taxon>Vertebrata</taxon>
        <taxon>Euteleostomi</taxon>
        <taxon>Actinopterygii</taxon>
        <taxon>Neopterygii</taxon>
        <taxon>Holostei</taxon>
        <taxon>Semionotiformes</taxon>
        <taxon>Lepisosteidae</taxon>
        <taxon>Atractosteus</taxon>
    </lineage>
</organism>
<feature type="compositionally biased region" description="Basic and acidic residues" evidence="12">
    <location>
        <begin position="199"/>
        <end position="229"/>
    </location>
</feature>
<feature type="compositionally biased region" description="Polar residues" evidence="12">
    <location>
        <begin position="421"/>
        <end position="437"/>
    </location>
</feature>
<keyword evidence="4" id="KW-0732">Signal</keyword>
<dbReference type="GO" id="GO:0046872">
    <property type="term" value="F:metal ion binding"/>
    <property type="evidence" value="ECO:0007669"/>
    <property type="project" value="UniProtKB-KW"/>
</dbReference>
<keyword evidence="5" id="KW-0256">Endoplasmic reticulum</keyword>
<dbReference type="GO" id="GO:0005789">
    <property type="term" value="C:endoplasmic reticulum membrane"/>
    <property type="evidence" value="ECO:0007669"/>
    <property type="project" value="UniProtKB-SubCell"/>
</dbReference>
<evidence type="ECO:0000256" key="3">
    <source>
        <dbReference type="ARBA" id="ARBA00022723"/>
    </source>
</evidence>
<gene>
    <name evidence="15" type="primary">Ctage5</name>
    <name evidence="15" type="ORF">GTO95_0018515</name>
</gene>
<feature type="coiled-coil region" evidence="11">
    <location>
        <begin position="1248"/>
        <end position="1296"/>
    </location>
</feature>
<feature type="coiled-coil region" evidence="11">
    <location>
        <begin position="1329"/>
        <end position="1423"/>
    </location>
</feature>
<feature type="region of interest" description="Disordered" evidence="12">
    <location>
        <begin position="89"/>
        <end position="159"/>
    </location>
</feature>
<feature type="compositionally biased region" description="Basic and acidic residues" evidence="12">
    <location>
        <begin position="309"/>
        <end position="333"/>
    </location>
</feature>
<evidence type="ECO:0000313" key="15">
    <source>
        <dbReference type="EMBL" id="MBN3313173.1"/>
    </source>
</evidence>
<evidence type="ECO:0000313" key="16">
    <source>
        <dbReference type="Proteomes" id="UP000736164"/>
    </source>
</evidence>
<feature type="region of interest" description="Disordered" evidence="12">
    <location>
        <begin position="1147"/>
        <end position="1167"/>
    </location>
</feature>
<feature type="non-terminal residue" evidence="15">
    <location>
        <position position="1559"/>
    </location>
</feature>
<comment type="subcellular location">
    <subcellularLocation>
        <location evidence="1">Endoplasmic reticulum membrane</location>
        <topology evidence="1">Single-pass membrane protein</topology>
    </subcellularLocation>
</comment>
<feature type="region of interest" description="Disordered" evidence="12">
    <location>
        <begin position="405"/>
        <end position="638"/>
    </location>
</feature>
<dbReference type="SUPFAM" id="SSF50044">
    <property type="entry name" value="SH3-domain"/>
    <property type="match status" value="1"/>
</dbReference>